<feature type="transmembrane region" description="Helical" evidence="1">
    <location>
        <begin position="33"/>
        <end position="55"/>
    </location>
</feature>
<name>A0ABZ2BFH8_9HYPH</name>
<feature type="transmembrane region" description="Helical" evidence="1">
    <location>
        <begin position="62"/>
        <end position="82"/>
    </location>
</feature>
<protein>
    <recommendedName>
        <fullName evidence="4">Transmembrane protein</fullName>
    </recommendedName>
</protein>
<dbReference type="EMBL" id="CP133150">
    <property type="protein sequence ID" value="WVT06275.1"/>
    <property type="molecule type" value="Genomic_DNA"/>
</dbReference>
<sequence>MASEPVYTSSHSDAAPRQPGARVFRFAVSLPVALLRAAGRIVFYCIWYLAFYLLCMFRPFTGMMMLAAVVMIPISVVVFAHPEAARGMPFWAFGVMSIGLVAFSLGYSLFVEWITPPGAVDPFERYRRSDR</sequence>
<keyword evidence="1" id="KW-0472">Membrane</keyword>
<keyword evidence="1" id="KW-1133">Transmembrane helix</keyword>
<evidence type="ECO:0008006" key="4">
    <source>
        <dbReference type="Google" id="ProtNLM"/>
    </source>
</evidence>
<dbReference type="RefSeq" id="WP_331375339.1">
    <property type="nucleotide sequence ID" value="NZ_CP133150.1"/>
</dbReference>
<keyword evidence="1" id="KW-0812">Transmembrane</keyword>
<reference evidence="2" key="1">
    <citation type="submission" date="2023-08" db="EMBL/GenBank/DDBJ databases">
        <title>Complete genome sequence of Sinorhizobium chiapanecum ITTG S70 isolated from Acaciella angustissima nodules in Chiapas-Mexico.</title>
        <authorList>
            <person name="Rincon-Rosales R."/>
            <person name="Rogel M.A."/>
            <person name="Rincon-Medina C.I."/>
            <person name="Guerrero G."/>
            <person name="Manzano-Gomez L.A."/>
            <person name="Lopez-Lopez A."/>
            <person name="Rincon Molina F.A."/>
            <person name="Martinez-Romero E."/>
        </authorList>
    </citation>
    <scope>NUCLEOTIDE SEQUENCE</scope>
    <source>
        <strain evidence="2">ITTG S70</strain>
        <plasmid evidence="2">pSchITTGS70b</plasmid>
    </source>
</reference>
<geneLocation type="plasmid" evidence="2 3">
    <name>pSchITTGS70b</name>
</geneLocation>
<feature type="transmembrane region" description="Helical" evidence="1">
    <location>
        <begin position="88"/>
        <end position="110"/>
    </location>
</feature>
<gene>
    <name evidence="2" type="ORF">RB548_21610</name>
</gene>
<dbReference type="Proteomes" id="UP001432360">
    <property type="component" value="Plasmid pSchITTGS70b"/>
</dbReference>
<evidence type="ECO:0000313" key="2">
    <source>
        <dbReference type="EMBL" id="WVT06275.1"/>
    </source>
</evidence>
<organism evidence="2 3">
    <name type="scientific">Sinorhizobium chiapasense</name>
    <dbReference type="NCBI Taxonomy" id="501572"/>
    <lineage>
        <taxon>Bacteria</taxon>
        <taxon>Pseudomonadati</taxon>
        <taxon>Pseudomonadota</taxon>
        <taxon>Alphaproteobacteria</taxon>
        <taxon>Hyphomicrobiales</taxon>
        <taxon>Rhizobiaceae</taxon>
        <taxon>Sinorhizobium/Ensifer group</taxon>
        <taxon>Sinorhizobium</taxon>
    </lineage>
</organism>
<evidence type="ECO:0000256" key="1">
    <source>
        <dbReference type="SAM" id="Phobius"/>
    </source>
</evidence>
<evidence type="ECO:0000313" key="3">
    <source>
        <dbReference type="Proteomes" id="UP001432360"/>
    </source>
</evidence>
<accession>A0ABZ2BFH8</accession>
<keyword evidence="2" id="KW-0614">Plasmid</keyword>
<proteinExistence type="predicted"/>
<keyword evidence="3" id="KW-1185">Reference proteome</keyword>